<accession>A0A821GNB5</accession>
<evidence type="ECO:0000313" key="1">
    <source>
        <dbReference type="EMBL" id="CAF4671571.1"/>
    </source>
</evidence>
<dbReference type="Proteomes" id="UP000663862">
    <property type="component" value="Unassembled WGS sequence"/>
</dbReference>
<dbReference type="AlphaFoldDB" id="A0A821GNB5"/>
<dbReference type="PANTHER" id="PTHR46601">
    <property type="entry name" value="ULP_PROTEASE DOMAIN-CONTAINING PROTEIN"/>
    <property type="match status" value="1"/>
</dbReference>
<sequence length="565" mass="64962">MFIDATQAELINRQIMCNPHWASVILKEGGKVCQRCYESLSNVLDDSFDLEAMDIAFEDEMEKIDSPYREESIFAKQSAKEELNAVFQLLNMEKIRDDRRFKKIREQIDNVYRHLKHLCDVLEQNDDNEVHDLNPDSIRIDESNELLHVMKELFKQSTYEEQVRLMMIAPESWGRTALSQWFGARDHQARQSILLRLDKGVLAFPEYTRGNKFLDDDTIQSVVQFYLQDDVSRASSNTKDVLKIKNQLVPVRFMAMPIREGLRKFYSDHPTARVGKSCFYSLKPRQVKISCPHETCMCQTHENMSLLLQAFNNYLKTKPLASAQFTKITVSDLIDLVVCNTPIEDCFLGDCAQCNSITPSSILGHQLDTSDEDDKCSRYINREQRNFINDLRIKSSHVSYAVIQIDFAENYAFLRQREVQAAHWNNQQATLFTIHMKIGSEHNNMVIISDYMRHDTAFVHGAQRLIVDFLRKHYPQVKKINDGAPAHFKNHFNMINLQHHQYDFNMSASWAFSASGHGESPCDGTGAAVKSSANRAVLLGDTLISSIEDFLNFTKKSNEDAANLS</sequence>
<proteinExistence type="predicted"/>
<protein>
    <submittedName>
        <fullName evidence="1">Uncharacterized protein</fullName>
    </submittedName>
</protein>
<dbReference type="EMBL" id="CAJOBQ010006410">
    <property type="protein sequence ID" value="CAF4671571.1"/>
    <property type="molecule type" value="Genomic_DNA"/>
</dbReference>
<comment type="caution">
    <text evidence="1">The sequence shown here is derived from an EMBL/GenBank/DDBJ whole genome shotgun (WGS) entry which is preliminary data.</text>
</comment>
<organism evidence="1 2">
    <name type="scientific">Rotaria socialis</name>
    <dbReference type="NCBI Taxonomy" id="392032"/>
    <lineage>
        <taxon>Eukaryota</taxon>
        <taxon>Metazoa</taxon>
        <taxon>Spiralia</taxon>
        <taxon>Gnathifera</taxon>
        <taxon>Rotifera</taxon>
        <taxon>Eurotatoria</taxon>
        <taxon>Bdelloidea</taxon>
        <taxon>Philodinida</taxon>
        <taxon>Philodinidae</taxon>
        <taxon>Rotaria</taxon>
    </lineage>
</organism>
<reference evidence="1" key="1">
    <citation type="submission" date="2021-02" db="EMBL/GenBank/DDBJ databases">
        <authorList>
            <person name="Nowell W R."/>
        </authorList>
    </citation>
    <scope>NUCLEOTIDE SEQUENCE</scope>
</reference>
<name>A0A821GNB5_9BILA</name>
<gene>
    <name evidence="1" type="ORF">TSG867_LOCUS31896</name>
</gene>
<evidence type="ECO:0000313" key="2">
    <source>
        <dbReference type="Proteomes" id="UP000663862"/>
    </source>
</evidence>
<dbReference type="PANTHER" id="PTHR46601:SF1">
    <property type="entry name" value="ADF-H DOMAIN-CONTAINING PROTEIN"/>
    <property type="match status" value="1"/>
</dbReference>